<organism evidence="2 3">
    <name type="scientific">Ruminococcus flavefaciens 007c</name>
    <dbReference type="NCBI Taxonomy" id="1341157"/>
    <lineage>
        <taxon>Bacteria</taxon>
        <taxon>Bacillati</taxon>
        <taxon>Bacillota</taxon>
        <taxon>Clostridia</taxon>
        <taxon>Eubacteriales</taxon>
        <taxon>Oscillospiraceae</taxon>
        <taxon>Ruminococcus</taxon>
    </lineage>
</organism>
<dbReference type="EMBL" id="ATAX01000028">
    <property type="protein sequence ID" value="EWM53067.1"/>
    <property type="molecule type" value="Genomic_DNA"/>
</dbReference>
<dbReference type="PROSITE" id="PS51257">
    <property type="entry name" value="PROKAR_LIPOPROTEIN"/>
    <property type="match status" value="1"/>
</dbReference>
<name>W7UXD6_RUMFL</name>
<reference evidence="2 3" key="1">
    <citation type="journal article" date="2014" name="PLoS ONE">
        <title>Rumen cellulosomics: divergent fiber-degrading strategies revealed by comparative genome-wide analysis of six ruminococcal strains.</title>
        <authorList>
            <person name="Dassa B."/>
            <person name="Borovok I."/>
            <person name="Ruimy-Israeli V."/>
            <person name="Lamed R."/>
            <person name="Flint H.J."/>
            <person name="Duncan S.H."/>
            <person name="Henrissat B."/>
            <person name="Coutinho P."/>
            <person name="Morrison M."/>
            <person name="Mosoni P."/>
            <person name="Yeoman C.J."/>
            <person name="White B.A."/>
            <person name="Bayer E.A."/>
        </authorList>
    </citation>
    <scope>NUCLEOTIDE SEQUENCE [LARGE SCALE GENOMIC DNA]</scope>
    <source>
        <strain evidence="2 3">007c</strain>
    </source>
</reference>
<dbReference type="RefSeq" id="WP_037300278.1">
    <property type="nucleotide sequence ID" value="NZ_ATAX01000028.1"/>
</dbReference>
<dbReference type="Proteomes" id="UP000019365">
    <property type="component" value="Unassembled WGS sequence"/>
</dbReference>
<dbReference type="InterPro" id="IPR011047">
    <property type="entry name" value="Quinoprotein_ADH-like_sf"/>
</dbReference>
<evidence type="ECO:0000256" key="1">
    <source>
        <dbReference type="SAM" id="MobiDB-lite"/>
    </source>
</evidence>
<evidence type="ECO:0000313" key="2">
    <source>
        <dbReference type="EMBL" id="EWM53067.1"/>
    </source>
</evidence>
<feature type="region of interest" description="Disordered" evidence="1">
    <location>
        <begin position="26"/>
        <end position="48"/>
    </location>
</feature>
<dbReference type="SUPFAM" id="SSF50998">
    <property type="entry name" value="Quinoprotein alcohol dehydrogenase-like"/>
    <property type="match status" value="1"/>
</dbReference>
<keyword evidence="3" id="KW-1185">Reference proteome</keyword>
<sequence>MKRITAFITAAAMVACCFSCEDKNKKSSEAKPAAGDTTVSDGSVDEPVIQDKPEFREFKAEDFKTINVNITKTDKEPPFTLHSLNITDLDFGERISPCKGEKYRDRYKPDFSMSIDHGSEEAEADSEQVKQLEEEWEKKCSQPSKGVTTRGWYKGNDIYYVVSYDDYCGSDGFCDVHDLSVFRVDGLTGKTEELYRHSDPESAIWINQLYWYHDRLYLVMGDNELMYLDNGELVQMDYLPDYSNHYYPNNADRLIVMSQKVNYKEVADDYEPGPDEIIQVDDDGRKSLYTGSEIVMSEYFPDTDTWKELYRKSVTAEEEQNEDGIDLPDIRGELFSWTERQGRSRKFDVVTDEYRVSTGLTSCNVLYAGHDKLVVDFGGNINGNTVHFFDLNKKECYVLDCSSLGINCEYFNGGLFVYPEGNSGTLYYIIPELGLTFPFFKLGGNFDGSDSLDRLFNIYNDEGCLSFEESVATEKKVHREGNNVYYTGHKYNTTRYWINEDEMHG</sequence>
<dbReference type="OrthoDB" id="1815081at2"/>
<dbReference type="PATRIC" id="fig|1341157.4.peg.2550"/>
<comment type="caution">
    <text evidence="2">The sequence shown here is derived from an EMBL/GenBank/DDBJ whole genome shotgun (WGS) entry which is preliminary data.</text>
</comment>
<protein>
    <submittedName>
        <fullName evidence="2">Uncharacterized protein</fullName>
    </submittedName>
</protein>
<gene>
    <name evidence="2" type="ORF">RF007C_15765</name>
</gene>
<dbReference type="AlphaFoldDB" id="W7UXD6"/>
<proteinExistence type="predicted"/>
<evidence type="ECO:0000313" key="3">
    <source>
        <dbReference type="Proteomes" id="UP000019365"/>
    </source>
</evidence>
<accession>W7UXD6</accession>